<gene>
    <name evidence="4" type="ORF">N4G62_05570</name>
</gene>
<dbReference type="Pfam" id="PF16220">
    <property type="entry name" value="DUF4880"/>
    <property type="match status" value="1"/>
</dbReference>
<accession>A0ABU5LNJ2</accession>
<dbReference type="PANTHER" id="PTHR30273">
    <property type="entry name" value="PERIPLASMIC SIGNAL SENSOR AND SIGMA FACTOR ACTIVATOR FECR-RELATED"/>
    <property type="match status" value="1"/>
</dbReference>
<keyword evidence="5" id="KW-1185">Reference proteome</keyword>
<sequence>MTREEQAIDWHVRQRDMSAAEWDAFATWLEDSPANARAYDVVAMADALLAEPVGAPESVIAETPVAANDNRGWGRWWLMGGVAAAVALMAGPVLMHSRPDIRIEQTRPGETRAIALNDGTQVELAGGSRLRLDRNDTRVATLESGQALFRVRHDASAPFELRSGDVSIRDMGTVFNVRREGARLDVTVAEGAVALAPRGQTMQLTAGQGARLDEAQGSLRRVQVDPAMVGGWRRGLLDLDGDTVDTIAARLQSAYGMRIAVEGPLAKRSVTGLVRVTGDASRDVPRLAKLIGAEWRQSGGDWILRASDGVH</sequence>
<dbReference type="InterPro" id="IPR006860">
    <property type="entry name" value="FecR"/>
</dbReference>
<evidence type="ECO:0000256" key="1">
    <source>
        <dbReference type="SAM" id="Phobius"/>
    </source>
</evidence>
<evidence type="ECO:0000259" key="3">
    <source>
        <dbReference type="Pfam" id="PF16220"/>
    </source>
</evidence>
<reference evidence="5" key="1">
    <citation type="submission" date="2023-07" db="EMBL/GenBank/DDBJ databases">
        <title>Whole genome sequence analysis of rice epiphytic Sphingomonas sanguinis OsEp_Plm_15B2.</title>
        <authorList>
            <person name="Sahu K.P."/>
            <person name="Asharani P."/>
            <person name="Reddy B."/>
            <person name="Kumar A."/>
        </authorList>
    </citation>
    <scope>NUCLEOTIDE SEQUENCE [LARGE SCALE GENOMIC DNA]</scope>
    <source>
        <strain evidence="5">OsEp_Plm_15B2</strain>
    </source>
</reference>
<keyword evidence="1" id="KW-0812">Transmembrane</keyword>
<dbReference type="PIRSF" id="PIRSF018266">
    <property type="entry name" value="FecR"/>
    <property type="match status" value="1"/>
</dbReference>
<organism evidence="4 5">
    <name type="scientific">Sphingomonas sanguinis</name>
    <dbReference type="NCBI Taxonomy" id="33051"/>
    <lineage>
        <taxon>Bacteria</taxon>
        <taxon>Pseudomonadati</taxon>
        <taxon>Pseudomonadota</taxon>
        <taxon>Alphaproteobacteria</taxon>
        <taxon>Sphingomonadales</taxon>
        <taxon>Sphingomonadaceae</taxon>
        <taxon>Sphingomonas</taxon>
    </lineage>
</organism>
<evidence type="ECO:0000259" key="2">
    <source>
        <dbReference type="Pfam" id="PF04773"/>
    </source>
</evidence>
<keyword evidence="1" id="KW-1133">Transmembrane helix</keyword>
<dbReference type="Pfam" id="PF04773">
    <property type="entry name" value="FecR"/>
    <property type="match status" value="1"/>
</dbReference>
<proteinExistence type="predicted"/>
<name>A0ABU5LNJ2_9SPHN</name>
<comment type="caution">
    <text evidence="4">The sequence shown here is derived from an EMBL/GenBank/DDBJ whole genome shotgun (WGS) entry which is preliminary data.</text>
</comment>
<feature type="domain" description="FecR protein" evidence="2">
    <location>
        <begin position="105"/>
        <end position="193"/>
    </location>
</feature>
<evidence type="ECO:0000313" key="5">
    <source>
        <dbReference type="Proteomes" id="UP001292182"/>
    </source>
</evidence>
<dbReference type="EMBL" id="JAOBTW010000006">
    <property type="protein sequence ID" value="MDZ7281495.1"/>
    <property type="molecule type" value="Genomic_DNA"/>
</dbReference>
<dbReference type="InterPro" id="IPR032623">
    <property type="entry name" value="FecR_N"/>
</dbReference>
<dbReference type="PANTHER" id="PTHR30273:SF2">
    <property type="entry name" value="PROTEIN FECR"/>
    <property type="match status" value="1"/>
</dbReference>
<dbReference type="Proteomes" id="UP001292182">
    <property type="component" value="Unassembled WGS sequence"/>
</dbReference>
<dbReference type="InterPro" id="IPR012373">
    <property type="entry name" value="Ferrdict_sens_TM"/>
</dbReference>
<evidence type="ECO:0000313" key="4">
    <source>
        <dbReference type="EMBL" id="MDZ7281495.1"/>
    </source>
</evidence>
<feature type="transmembrane region" description="Helical" evidence="1">
    <location>
        <begin position="76"/>
        <end position="95"/>
    </location>
</feature>
<protein>
    <submittedName>
        <fullName evidence="4">FecR domain-containing protein</fullName>
    </submittedName>
</protein>
<keyword evidence="1" id="KW-0472">Membrane</keyword>
<feature type="domain" description="FecR N-terminal" evidence="3">
    <location>
        <begin position="5"/>
        <end position="40"/>
    </location>
</feature>
<dbReference type="RefSeq" id="WP_219020259.1">
    <property type="nucleotide sequence ID" value="NZ_CP079203.1"/>
</dbReference>